<organism evidence="2 3">
    <name type="scientific">Pontoporia blainvillei</name>
    <name type="common">Franciscana</name>
    <name type="synonym">Delphinus blainvillei</name>
    <dbReference type="NCBI Taxonomy" id="48723"/>
    <lineage>
        <taxon>Eukaryota</taxon>
        <taxon>Metazoa</taxon>
        <taxon>Chordata</taxon>
        <taxon>Craniata</taxon>
        <taxon>Vertebrata</taxon>
        <taxon>Euteleostomi</taxon>
        <taxon>Mammalia</taxon>
        <taxon>Eutheria</taxon>
        <taxon>Laurasiatheria</taxon>
        <taxon>Artiodactyla</taxon>
        <taxon>Whippomorpha</taxon>
        <taxon>Cetacea</taxon>
        <taxon>Odontoceti</taxon>
        <taxon>Pontoporiidae</taxon>
        <taxon>Pontoporia</taxon>
    </lineage>
</organism>
<reference evidence="2" key="1">
    <citation type="submission" date="2018-05" db="EMBL/GenBank/DDBJ databases">
        <authorList>
            <person name="Pedro S.L.S."/>
            <person name="Freitas R.C."/>
            <person name="Barreto A.S."/>
            <person name="Lima A.O.S."/>
        </authorList>
    </citation>
    <scope>NUCLEOTIDE SEQUENCE</scope>
    <source>
        <strain evidence="2">BP203</strain>
        <tissue evidence="2">Muscle</tissue>
    </source>
</reference>
<evidence type="ECO:0000313" key="3">
    <source>
        <dbReference type="Proteomes" id="UP001165941"/>
    </source>
</evidence>
<dbReference type="PANTHER" id="PTHR23253">
    <property type="entry name" value="EUKARYOTIC TRANSLATION INITIATION FACTOR 4 GAMMA"/>
    <property type="match status" value="1"/>
</dbReference>
<feature type="compositionally biased region" description="Polar residues" evidence="1">
    <location>
        <begin position="63"/>
        <end position="74"/>
    </location>
</feature>
<keyword evidence="3" id="KW-1185">Reference proteome</keyword>
<feature type="region of interest" description="Disordered" evidence="1">
    <location>
        <begin position="44"/>
        <end position="199"/>
    </location>
</feature>
<dbReference type="PANTHER" id="PTHR23253:SF23">
    <property type="entry name" value="EUKARYOTIC TRANSLATION INITIATION FACTOR 4 GAMMA 3"/>
    <property type="match status" value="1"/>
</dbReference>
<proteinExistence type="predicted"/>
<evidence type="ECO:0000256" key="1">
    <source>
        <dbReference type="SAM" id="MobiDB-lite"/>
    </source>
</evidence>
<dbReference type="Proteomes" id="UP001165941">
    <property type="component" value="Unassembled WGS sequence"/>
</dbReference>
<gene>
    <name evidence="2" type="ORF">BU61_3258</name>
</gene>
<feature type="compositionally biased region" description="Polar residues" evidence="1">
    <location>
        <begin position="118"/>
        <end position="138"/>
    </location>
</feature>
<evidence type="ECO:0000313" key="2">
    <source>
        <dbReference type="EMBL" id="NIG59699.1"/>
    </source>
</evidence>
<comment type="caution">
    <text evidence="2">The sequence shown here is derived from an EMBL/GenBank/DDBJ whole genome shotgun (WGS) entry which is preliminary data.</text>
</comment>
<name>A0ABX0S4X5_PONBL</name>
<sequence length="254" mass="27722">MQQSGWARGPWPLSLRVQSLCSAMGEATAPTIDEKIQLVPKAQLGSWGKGSSGGAKASETDALRSSASSLNRFSALQPPAPSGSTSSTPLEFDSRRTLTSRGSMGREKNDKPLPSATARPNTFLRGSSSKDLLDNQSQEEQRREMLETVKQLTGGMDVDRNSTEAERSRIRESASLVTKPEIPATSAPDKPALSEEEMERKSRSIIDEFLHINDFKLTEIVQNLQEVGRGFAHERVGEEYFAEALGNAAKISER</sequence>
<feature type="compositionally biased region" description="Basic and acidic residues" evidence="1">
    <location>
        <begin position="157"/>
        <end position="172"/>
    </location>
</feature>
<dbReference type="EMBL" id="PGGH01123708">
    <property type="protein sequence ID" value="NIG59699.1"/>
    <property type="molecule type" value="Genomic_DNA"/>
</dbReference>
<protein>
    <submittedName>
        <fullName evidence="2">Eukaryotic translation initiation factor 4 gamma 3-like</fullName>
    </submittedName>
</protein>
<accession>A0ABX0S4X5</accession>
<dbReference type="Gene3D" id="1.25.40.180">
    <property type="match status" value="1"/>
</dbReference>